<evidence type="ECO:0000256" key="5">
    <source>
        <dbReference type="ARBA" id="ARBA00023004"/>
    </source>
</evidence>
<reference evidence="10" key="1">
    <citation type="journal article" date="2019" name="Int. J. Syst. Evol. Microbiol.">
        <title>The Global Catalogue of Microorganisms (GCM) 10K type strain sequencing project: providing services to taxonomists for standard genome sequencing and annotation.</title>
        <authorList>
            <consortium name="The Broad Institute Genomics Platform"/>
            <consortium name="The Broad Institute Genome Sequencing Center for Infectious Disease"/>
            <person name="Wu L."/>
            <person name="Ma J."/>
        </authorList>
    </citation>
    <scope>NUCLEOTIDE SEQUENCE [LARGE SCALE GENOMIC DNA]</scope>
    <source>
        <strain evidence="10">JCM 16956</strain>
    </source>
</reference>
<dbReference type="Proteomes" id="UP001501000">
    <property type="component" value="Unassembled WGS sequence"/>
</dbReference>
<keyword evidence="2 8" id="KW-0813">Transport</keyword>
<dbReference type="InterPro" id="IPR001080">
    <property type="entry name" value="3Fe4S_ferredoxin"/>
</dbReference>
<evidence type="ECO:0000313" key="9">
    <source>
        <dbReference type="EMBL" id="GAA3897376.1"/>
    </source>
</evidence>
<keyword evidence="10" id="KW-1185">Reference proteome</keyword>
<keyword evidence="4 8" id="KW-0249">Electron transport</keyword>
<dbReference type="PANTHER" id="PTHR36923">
    <property type="entry name" value="FERREDOXIN"/>
    <property type="match status" value="1"/>
</dbReference>
<keyword evidence="5 8" id="KW-0408">Iron</keyword>
<comment type="cofactor">
    <cofactor evidence="1">
        <name>[3Fe-4S] cluster</name>
        <dbReference type="ChEBI" id="CHEBI:21137"/>
    </cofactor>
</comment>
<evidence type="ECO:0000256" key="8">
    <source>
        <dbReference type="RuleBase" id="RU368020"/>
    </source>
</evidence>
<organism evidence="9 10">
    <name type="scientific">Streptomyces gulbargensis</name>
    <dbReference type="NCBI Taxonomy" id="364901"/>
    <lineage>
        <taxon>Bacteria</taxon>
        <taxon>Bacillati</taxon>
        <taxon>Actinomycetota</taxon>
        <taxon>Actinomycetes</taxon>
        <taxon>Kitasatosporales</taxon>
        <taxon>Streptomycetaceae</taxon>
        <taxon>Streptomyces</taxon>
    </lineage>
</organism>
<evidence type="ECO:0000313" key="10">
    <source>
        <dbReference type="Proteomes" id="UP001501000"/>
    </source>
</evidence>
<gene>
    <name evidence="9" type="ORF">GCM10022244_04590</name>
</gene>
<sequence length="75" mass="7767">MTAGAGPGRVLLRVDTGACCRSGACSLVAPDLFDQGDDGKVVLRTPHPPDDLLEAAEEAADYCPVSAIQLETLPE</sequence>
<evidence type="ECO:0000256" key="7">
    <source>
        <dbReference type="ARBA" id="ARBA00023291"/>
    </source>
</evidence>
<accession>A0ABP7L9B3</accession>
<evidence type="ECO:0000256" key="6">
    <source>
        <dbReference type="ARBA" id="ARBA00023014"/>
    </source>
</evidence>
<keyword evidence="7" id="KW-0003">3Fe-4S</keyword>
<dbReference type="PRINTS" id="PR00352">
    <property type="entry name" value="3FE4SFRDOXIN"/>
</dbReference>
<dbReference type="Pfam" id="PF13370">
    <property type="entry name" value="Fer4_13"/>
    <property type="match status" value="1"/>
</dbReference>
<dbReference type="SUPFAM" id="SSF54862">
    <property type="entry name" value="4Fe-4S ferredoxins"/>
    <property type="match status" value="1"/>
</dbReference>
<comment type="function">
    <text evidence="8">Ferredoxins are iron-sulfur proteins that transfer electrons in a wide variety of metabolic reactions.</text>
</comment>
<dbReference type="RefSeq" id="WP_345278211.1">
    <property type="nucleotide sequence ID" value="NZ_BAABAJ010000001.1"/>
</dbReference>
<evidence type="ECO:0000256" key="4">
    <source>
        <dbReference type="ARBA" id="ARBA00022982"/>
    </source>
</evidence>
<evidence type="ECO:0000256" key="1">
    <source>
        <dbReference type="ARBA" id="ARBA00001927"/>
    </source>
</evidence>
<dbReference type="Gene3D" id="3.30.70.20">
    <property type="match status" value="1"/>
</dbReference>
<dbReference type="PANTHER" id="PTHR36923:SF3">
    <property type="entry name" value="FERREDOXIN"/>
    <property type="match status" value="1"/>
</dbReference>
<evidence type="ECO:0000256" key="2">
    <source>
        <dbReference type="ARBA" id="ARBA00022448"/>
    </source>
</evidence>
<proteinExistence type="predicted"/>
<dbReference type="InterPro" id="IPR051269">
    <property type="entry name" value="Fe-S_cluster_ET"/>
</dbReference>
<evidence type="ECO:0000256" key="3">
    <source>
        <dbReference type="ARBA" id="ARBA00022723"/>
    </source>
</evidence>
<protein>
    <recommendedName>
        <fullName evidence="8">Ferredoxin</fullName>
    </recommendedName>
</protein>
<dbReference type="EMBL" id="BAABAJ010000001">
    <property type="protein sequence ID" value="GAA3897376.1"/>
    <property type="molecule type" value="Genomic_DNA"/>
</dbReference>
<name>A0ABP7L9B3_9ACTN</name>
<comment type="caution">
    <text evidence="9">The sequence shown here is derived from an EMBL/GenBank/DDBJ whole genome shotgun (WGS) entry which is preliminary data.</text>
</comment>
<keyword evidence="3 8" id="KW-0479">Metal-binding</keyword>
<keyword evidence="6 8" id="KW-0411">Iron-sulfur</keyword>